<dbReference type="AlphaFoldDB" id="A0A3B0AUH8"/>
<keyword evidence="1" id="KW-0378">Hydrolase</keyword>
<gene>
    <name evidence="1" type="ORF">D7M11_34155</name>
</gene>
<evidence type="ECO:0000313" key="2">
    <source>
        <dbReference type="Proteomes" id="UP000282311"/>
    </source>
</evidence>
<sequence>MLSKAEFADHSRLHIRYGTANGDEVTAYLLHPSDLRAEPLPAVLALHPTVGNGKEDTATVQGRNNRRYGLELAQRGYVVLAPDTITAGERASSLCALPEVDPGRIGAIGHSLGGYNSFFLAGLDDRVRAFVSSCGFCTFAGDPTPNRWGHRDWFSHIPRLTEDLNRGEVPFEFHEIAALAAPIPAFYYSGQQDLIFPNWQSYSQGMERLFELYRLLDKADSFHYVMTNGGHDFPDAVRQMAYAFLDRHLGKE</sequence>
<keyword evidence="2" id="KW-1185">Reference proteome</keyword>
<dbReference type="InterPro" id="IPR029058">
    <property type="entry name" value="AB_hydrolase_fold"/>
</dbReference>
<keyword evidence="1" id="KW-0645">Protease</keyword>
<dbReference type="SUPFAM" id="SSF53474">
    <property type="entry name" value="alpha/beta-Hydrolases"/>
    <property type="match status" value="1"/>
</dbReference>
<dbReference type="Gene3D" id="3.40.50.1820">
    <property type="entry name" value="alpha/beta hydrolase"/>
    <property type="match status" value="2"/>
</dbReference>
<dbReference type="Proteomes" id="UP000282311">
    <property type="component" value="Unassembled WGS sequence"/>
</dbReference>
<dbReference type="RefSeq" id="WP_120751753.1">
    <property type="nucleotide sequence ID" value="NZ_RBAH01000044.1"/>
</dbReference>
<dbReference type="InterPro" id="IPR050261">
    <property type="entry name" value="FrsA_esterase"/>
</dbReference>
<organism evidence="1 2">
    <name type="scientific">Paenibacillus ginsengarvi</name>
    <dbReference type="NCBI Taxonomy" id="400777"/>
    <lineage>
        <taxon>Bacteria</taxon>
        <taxon>Bacillati</taxon>
        <taxon>Bacillota</taxon>
        <taxon>Bacilli</taxon>
        <taxon>Bacillales</taxon>
        <taxon>Paenibacillaceae</taxon>
        <taxon>Paenibacillus</taxon>
    </lineage>
</organism>
<dbReference type="EMBL" id="RBAH01000044">
    <property type="protein sequence ID" value="RKN64178.1"/>
    <property type="molecule type" value="Genomic_DNA"/>
</dbReference>
<dbReference type="PANTHER" id="PTHR22946:SF0">
    <property type="entry name" value="DIENELACTONE HYDROLASE DOMAIN-CONTAINING PROTEIN"/>
    <property type="match status" value="1"/>
</dbReference>
<dbReference type="PANTHER" id="PTHR22946">
    <property type="entry name" value="DIENELACTONE HYDROLASE DOMAIN-CONTAINING PROTEIN-RELATED"/>
    <property type="match status" value="1"/>
</dbReference>
<dbReference type="GO" id="GO:0004177">
    <property type="term" value="F:aminopeptidase activity"/>
    <property type="evidence" value="ECO:0007669"/>
    <property type="project" value="UniProtKB-KW"/>
</dbReference>
<comment type="caution">
    <text evidence="1">The sequence shown here is derived from an EMBL/GenBank/DDBJ whole genome shotgun (WGS) entry which is preliminary data.</text>
</comment>
<proteinExistence type="predicted"/>
<accession>A0A3B0AUH8</accession>
<dbReference type="OrthoDB" id="3668964at2"/>
<keyword evidence="1" id="KW-0031">Aminopeptidase</keyword>
<reference evidence="1 2" key="1">
    <citation type="journal article" date="2007" name="Int. J. Syst. Evol. Microbiol.">
        <title>Paenibacillus ginsengarvi sp. nov., isolated from soil from ginseng cultivation.</title>
        <authorList>
            <person name="Yoon M.H."/>
            <person name="Ten L.N."/>
            <person name="Im W.T."/>
        </authorList>
    </citation>
    <scope>NUCLEOTIDE SEQUENCE [LARGE SCALE GENOMIC DNA]</scope>
    <source>
        <strain evidence="1 2">KCTC 13059</strain>
    </source>
</reference>
<name>A0A3B0AUH8_9BACL</name>
<protein>
    <submittedName>
        <fullName evidence="1">Dipeptidyl aminopeptidase</fullName>
    </submittedName>
</protein>
<evidence type="ECO:0000313" key="1">
    <source>
        <dbReference type="EMBL" id="RKN64178.1"/>
    </source>
</evidence>